<evidence type="ECO:0000313" key="2">
    <source>
        <dbReference type="EMBL" id="MCW1887752.1"/>
    </source>
</evidence>
<evidence type="ECO:0000256" key="1">
    <source>
        <dbReference type="SAM" id="MobiDB-lite"/>
    </source>
</evidence>
<dbReference type="EMBL" id="JAPDDS010000022">
    <property type="protein sequence ID" value="MCW1887752.1"/>
    <property type="molecule type" value="Genomic_DNA"/>
</dbReference>
<proteinExistence type="predicted"/>
<gene>
    <name evidence="2" type="ORF">OKA04_23645</name>
</gene>
<comment type="caution">
    <text evidence="2">The sequence shown here is derived from an EMBL/GenBank/DDBJ whole genome shotgun (WGS) entry which is preliminary data.</text>
</comment>
<evidence type="ECO:0000313" key="3">
    <source>
        <dbReference type="Proteomes" id="UP001207930"/>
    </source>
</evidence>
<name>A0ABT3FWG7_9BACT</name>
<dbReference type="RefSeq" id="WP_264503708.1">
    <property type="nucleotide sequence ID" value="NZ_JAPDDS010000022.1"/>
</dbReference>
<keyword evidence="3" id="KW-1185">Reference proteome</keyword>
<reference evidence="2 3" key="1">
    <citation type="submission" date="2022-10" db="EMBL/GenBank/DDBJ databases">
        <title>Luteolibacter flavescens strain MCCC 1K03193, whole genome shotgun sequencing project.</title>
        <authorList>
            <person name="Zhao G."/>
            <person name="Shen L."/>
        </authorList>
    </citation>
    <scope>NUCLEOTIDE SEQUENCE [LARGE SCALE GENOMIC DNA]</scope>
    <source>
        <strain evidence="2 3">MCCC 1K03193</strain>
    </source>
</reference>
<sequence>MGFHRDTKLNNSGGQDKSSLRTLVSFDETCDGDWKPTPMSSIPDSEGHASFDQSGDVHSSSDRTCTNPRLQAEIRLGFEQINRGESITIHSKDEFLSLVRGKR</sequence>
<organism evidence="2 3">
    <name type="scientific">Luteolibacter flavescens</name>
    <dbReference type="NCBI Taxonomy" id="1859460"/>
    <lineage>
        <taxon>Bacteria</taxon>
        <taxon>Pseudomonadati</taxon>
        <taxon>Verrucomicrobiota</taxon>
        <taxon>Verrucomicrobiia</taxon>
        <taxon>Verrucomicrobiales</taxon>
        <taxon>Verrucomicrobiaceae</taxon>
        <taxon>Luteolibacter</taxon>
    </lineage>
</organism>
<accession>A0ABT3FWG7</accession>
<feature type="compositionally biased region" description="Polar residues" evidence="1">
    <location>
        <begin position="9"/>
        <end position="22"/>
    </location>
</feature>
<feature type="compositionally biased region" description="Polar residues" evidence="1">
    <location>
        <begin position="51"/>
        <end position="65"/>
    </location>
</feature>
<feature type="region of interest" description="Disordered" evidence="1">
    <location>
        <begin position="1"/>
        <end position="65"/>
    </location>
</feature>
<protein>
    <submittedName>
        <fullName evidence="2">Uncharacterized protein</fullName>
    </submittedName>
</protein>
<dbReference type="Proteomes" id="UP001207930">
    <property type="component" value="Unassembled WGS sequence"/>
</dbReference>